<evidence type="ECO:0000313" key="2">
    <source>
        <dbReference type="Proteomes" id="UP000320176"/>
    </source>
</evidence>
<evidence type="ECO:0000313" key="1">
    <source>
        <dbReference type="EMBL" id="TWU07835.1"/>
    </source>
</evidence>
<accession>A0A5C6B6B7</accession>
<proteinExistence type="predicted"/>
<dbReference type="Proteomes" id="UP000320176">
    <property type="component" value="Unassembled WGS sequence"/>
</dbReference>
<organism evidence="1 2">
    <name type="scientific">Stieleria varia</name>
    <dbReference type="NCBI Taxonomy" id="2528005"/>
    <lineage>
        <taxon>Bacteria</taxon>
        <taxon>Pseudomonadati</taxon>
        <taxon>Planctomycetota</taxon>
        <taxon>Planctomycetia</taxon>
        <taxon>Pirellulales</taxon>
        <taxon>Pirellulaceae</taxon>
        <taxon>Stieleria</taxon>
    </lineage>
</organism>
<name>A0A5C6B6B7_9BACT</name>
<gene>
    <name evidence="1" type="ORF">Pla52n_04100</name>
</gene>
<comment type="caution">
    <text evidence="1">The sequence shown here is derived from an EMBL/GenBank/DDBJ whole genome shotgun (WGS) entry which is preliminary data.</text>
</comment>
<sequence length="92" mass="10199">MVRVDAYSHIPDVATQTSLEFPTLVGASKPEQAMESRFDERLLVDRDLMIDCTIGSSIDIAHDSGSTSWRAFRLILGLIIHSSAARDFDAFL</sequence>
<dbReference type="AlphaFoldDB" id="A0A5C6B6B7"/>
<dbReference type="EMBL" id="SJPN01000001">
    <property type="protein sequence ID" value="TWU07835.1"/>
    <property type="molecule type" value="Genomic_DNA"/>
</dbReference>
<reference evidence="1 2" key="1">
    <citation type="submission" date="2019-02" db="EMBL/GenBank/DDBJ databases">
        <title>Deep-cultivation of Planctomycetes and their phenomic and genomic characterization uncovers novel biology.</title>
        <authorList>
            <person name="Wiegand S."/>
            <person name="Jogler M."/>
            <person name="Boedeker C."/>
            <person name="Pinto D."/>
            <person name="Vollmers J."/>
            <person name="Rivas-Marin E."/>
            <person name="Kohn T."/>
            <person name="Peeters S.H."/>
            <person name="Heuer A."/>
            <person name="Rast P."/>
            <person name="Oberbeckmann S."/>
            <person name="Bunk B."/>
            <person name="Jeske O."/>
            <person name="Meyerdierks A."/>
            <person name="Storesund J.E."/>
            <person name="Kallscheuer N."/>
            <person name="Luecker S."/>
            <person name="Lage O.M."/>
            <person name="Pohl T."/>
            <person name="Merkel B.J."/>
            <person name="Hornburger P."/>
            <person name="Mueller R.-W."/>
            <person name="Bruemmer F."/>
            <person name="Labrenz M."/>
            <person name="Spormann A.M."/>
            <person name="Op Den Camp H."/>
            <person name="Overmann J."/>
            <person name="Amann R."/>
            <person name="Jetten M.S.M."/>
            <person name="Mascher T."/>
            <person name="Medema M.H."/>
            <person name="Devos D.P."/>
            <person name="Kaster A.-K."/>
            <person name="Ovreas L."/>
            <person name="Rohde M."/>
            <person name="Galperin M.Y."/>
            <person name="Jogler C."/>
        </authorList>
    </citation>
    <scope>NUCLEOTIDE SEQUENCE [LARGE SCALE GENOMIC DNA]</scope>
    <source>
        <strain evidence="1 2">Pla52n</strain>
    </source>
</reference>
<protein>
    <submittedName>
        <fullName evidence="1">Uncharacterized protein</fullName>
    </submittedName>
</protein>
<keyword evidence="2" id="KW-1185">Reference proteome</keyword>